<feature type="domain" description="3-hydroxyacyl-CoA dehydrogenase NAD binding" evidence="13">
    <location>
        <begin position="19"/>
        <end position="194"/>
    </location>
</feature>
<dbReference type="InParanoid" id="A0A0D2AG25"/>
<organism evidence="14 15">
    <name type="scientific">Verruconis gallopava</name>
    <dbReference type="NCBI Taxonomy" id="253628"/>
    <lineage>
        <taxon>Eukaryota</taxon>
        <taxon>Fungi</taxon>
        <taxon>Dikarya</taxon>
        <taxon>Ascomycota</taxon>
        <taxon>Pezizomycotina</taxon>
        <taxon>Dothideomycetes</taxon>
        <taxon>Pleosporomycetidae</taxon>
        <taxon>Venturiales</taxon>
        <taxon>Sympoventuriaceae</taxon>
        <taxon>Verruconis</taxon>
    </lineage>
</organism>
<evidence type="ECO:0000256" key="1">
    <source>
        <dbReference type="ARBA" id="ARBA00004496"/>
    </source>
</evidence>
<dbReference type="Gene3D" id="3.40.50.720">
    <property type="entry name" value="NAD(P)-binding Rossmann-like Domain"/>
    <property type="match status" value="1"/>
</dbReference>
<dbReference type="Gene3D" id="1.10.1040.10">
    <property type="entry name" value="N-(1-d-carboxylethyl)-l-norvaline Dehydrogenase, domain 2"/>
    <property type="match status" value="1"/>
</dbReference>
<dbReference type="GO" id="GO:0070403">
    <property type="term" value="F:NAD+ binding"/>
    <property type="evidence" value="ECO:0007669"/>
    <property type="project" value="InterPro"/>
</dbReference>
<evidence type="ECO:0000256" key="9">
    <source>
        <dbReference type="ARBA" id="ARBA00042709"/>
    </source>
</evidence>
<feature type="transmembrane region" description="Helical" evidence="11">
    <location>
        <begin position="20"/>
        <end position="39"/>
    </location>
</feature>
<evidence type="ECO:0000256" key="2">
    <source>
        <dbReference type="ARBA" id="ARBA00009463"/>
    </source>
</evidence>
<dbReference type="InterPro" id="IPR006108">
    <property type="entry name" value="3HC_DH_C"/>
</dbReference>
<protein>
    <recommendedName>
        <fullName evidence="9">L-gulonate 3-dehydrogenase</fullName>
        <ecNumber evidence="8">1.1.1.45</ecNumber>
    </recommendedName>
    <alternativeName>
        <fullName evidence="9">L-gulonate 3-dehydrogenase</fullName>
    </alternativeName>
</protein>
<evidence type="ECO:0000256" key="3">
    <source>
        <dbReference type="ARBA" id="ARBA00011738"/>
    </source>
</evidence>
<dbReference type="InterPro" id="IPR006176">
    <property type="entry name" value="3-OHacyl-CoA_DH_NAD-bd"/>
</dbReference>
<keyword evidence="4" id="KW-0963">Cytoplasm</keyword>
<comment type="similarity">
    <text evidence="2">Belongs to the 3-hydroxyacyl-CoA dehydrogenase family.</text>
</comment>
<dbReference type="InterPro" id="IPR006180">
    <property type="entry name" value="3-OHacyl-CoA_DH_CS"/>
</dbReference>
<feature type="site" description="Important for catalytic activity" evidence="10">
    <location>
        <position position="150"/>
    </location>
</feature>
<dbReference type="EMBL" id="KN847537">
    <property type="protein sequence ID" value="KIW05450.1"/>
    <property type="molecule type" value="Genomic_DNA"/>
</dbReference>
<name>A0A0D2AG25_9PEZI</name>
<dbReference type="InterPro" id="IPR036291">
    <property type="entry name" value="NAD(P)-bd_dom_sf"/>
</dbReference>
<dbReference type="InterPro" id="IPR008927">
    <property type="entry name" value="6-PGluconate_DH-like_C_sf"/>
</dbReference>
<evidence type="ECO:0000313" key="15">
    <source>
        <dbReference type="Proteomes" id="UP000053259"/>
    </source>
</evidence>
<dbReference type="PIRSF" id="PIRSF000105">
    <property type="entry name" value="HCDH"/>
    <property type="match status" value="1"/>
</dbReference>
<accession>A0A0D2AG25</accession>
<evidence type="ECO:0000256" key="8">
    <source>
        <dbReference type="ARBA" id="ARBA00038962"/>
    </source>
</evidence>
<sequence length="319" mass="35580">MSESIASAMPAFRDFKNHVVLIGAGTIGLAFAALHLQFLSNPNQLTIHDIRPDLQEYVCENLPRYLNPLQHDLVSEIRLSTSASTLRNALSKATIVQEQGPENTAFKKSIWVRIEQHVSPTALLWSSTSGIVASIQSEDMKDKCRLLVLHPFNPPHIMPLLELVPSPCTNQKYIDQTLEFWRHRGREPVVIRKETIGFVANRLAFALLREAVHLVNEGVVSAREVDNIVTTSMGPRWAIAGPFKSYHAGGGSGGLAWWFKNIGSTVQQCWDDMGRVNFGDGDWEERISNEAAVAYGQIDTEERDRKTKAVLRAVVDSEP</sequence>
<evidence type="ECO:0000256" key="5">
    <source>
        <dbReference type="ARBA" id="ARBA00022553"/>
    </source>
</evidence>
<dbReference type="OrthoDB" id="2021159at2759"/>
<feature type="domain" description="3-hydroxyacyl-CoA dehydrogenase C-terminal" evidence="12">
    <location>
        <begin position="197"/>
        <end position="263"/>
    </location>
</feature>
<keyword evidence="11" id="KW-0472">Membrane</keyword>
<dbReference type="Pfam" id="PF00725">
    <property type="entry name" value="3HCDH"/>
    <property type="match status" value="1"/>
</dbReference>
<reference evidence="14 15" key="1">
    <citation type="submission" date="2015-01" db="EMBL/GenBank/DDBJ databases">
        <title>The Genome Sequence of Ochroconis gallopava CBS43764.</title>
        <authorList>
            <consortium name="The Broad Institute Genomics Platform"/>
            <person name="Cuomo C."/>
            <person name="de Hoog S."/>
            <person name="Gorbushina A."/>
            <person name="Stielow B."/>
            <person name="Teixiera M."/>
            <person name="Abouelleil A."/>
            <person name="Chapman S.B."/>
            <person name="Priest M."/>
            <person name="Young S.K."/>
            <person name="Wortman J."/>
            <person name="Nusbaum C."/>
            <person name="Birren B."/>
        </authorList>
    </citation>
    <scope>NUCLEOTIDE SEQUENCE [LARGE SCALE GENOMIC DNA]</scope>
    <source>
        <strain evidence="14 15">CBS 43764</strain>
    </source>
</reference>
<dbReference type="PROSITE" id="PS00067">
    <property type="entry name" value="3HCDH"/>
    <property type="match status" value="1"/>
</dbReference>
<dbReference type="PANTHER" id="PTHR48075">
    <property type="entry name" value="3-HYDROXYACYL-COA DEHYDROGENASE FAMILY PROTEIN"/>
    <property type="match status" value="1"/>
</dbReference>
<dbReference type="SUPFAM" id="SSF51735">
    <property type="entry name" value="NAD(P)-binding Rossmann-fold domains"/>
    <property type="match status" value="1"/>
</dbReference>
<evidence type="ECO:0000313" key="14">
    <source>
        <dbReference type="EMBL" id="KIW05450.1"/>
    </source>
</evidence>
<gene>
    <name evidence="14" type="ORF">PV09_03339</name>
</gene>
<keyword evidence="15" id="KW-1185">Reference proteome</keyword>
<evidence type="ECO:0000259" key="12">
    <source>
        <dbReference type="Pfam" id="PF00725"/>
    </source>
</evidence>
<dbReference type="VEuPathDB" id="FungiDB:PV09_03339"/>
<keyword evidence="11" id="KW-0812">Transmembrane</keyword>
<keyword evidence="5" id="KW-0597">Phosphoprotein</keyword>
<dbReference type="InterPro" id="IPR013328">
    <property type="entry name" value="6PGD_dom2"/>
</dbReference>
<dbReference type="Pfam" id="PF02737">
    <property type="entry name" value="3HCDH_N"/>
    <property type="match status" value="1"/>
</dbReference>
<keyword evidence="6" id="KW-0560">Oxidoreductase</keyword>
<dbReference type="InterPro" id="IPR022694">
    <property type="entry name" value="3-OHacyl-CoA_DH"/>
</dbReference>
<dbReference type="GO" id="GO:0050104">
    <property type="term" value="F:L-gulonate 3-dehydrogenase activity"/>
    <property type="evidence" value="ECO:0007669"/>
    <property type="project" value="UniProtKB-EC"/>
</dbReference>
<keyword evidence="7" id="KW-0520">NAD</keyword>
<evidence type="ECO:0000256" key="11">
    <source>
        <dbReference type="SAM" id="Phobius"/>
    </source>
</evidence>
<dbReference type="Proteomes" id="UP000053259">
    <property type="component" value="Unassembled WGS sequence"/>
</dbReference>
<dbReference type="RefSeq" id="XP_016215319.1">
    <property type="nucleotide sequence ID" value="XM_016356526.1"/>
</dbReference>
<comment type="subunit">
    <text evidence="3">Homodimer.</text>
</comment>
<evidence type="ECO:0000256" key="6">
    <source>
        <dbReference type="ARBA" id="ARBA00023002"/>
    </source>
</evidence>
<dbReference type="GO" id="GO:0006631">
    <property type="term" value="P:fatty acid metabolic process"/>
    <property type="evidence" value="ECO:0007669"/>
    <property type="project" value="InterPro"/>
</dbReference>
<dbReference type="STRING" id="253628.A0A0D2AG25"/>
<evidence type="ECO:0000256" key="7">
    <source>
        <dbReference type="ARBA" id="ARBA00023027"/>
    </source>
</evidence>
<proteinExistence type="inferred from homology"/>
<evidence type="ECO:0000259" key="13">
    <source>
        <dbReference type="Pfam" id="PF02737"/>
    </source>
</evidence>
<dbReference type="GeneID" id="27311312"/>
<dbReference type="SUPFAM" id="SSF48179">
    <property type="entry name" value="6-phosphogluconate dehydrogenase C-terminal domain-like"/>
    <property type="match status" value="1"/>
</dbReference>
<dbReference type="EC" id="1.1.1.45" evidence="8"/>
<keyword evidence="11" id="KW-1133">Transmembrane helix</keyword>
<evidence type="ECO:0000256" key="4">
    <source>
        <dbReference type="ARBA" id="ARBA00022490"/>
    </source>
</evidence>
<dbReference type="AlphaFoldDB" id="A0A0D2AG25"/>
<dbReference type="PANTHER" id="PTHR48075:SF1">
    <property type="entry name" value="LAMBDA-CRYSTALLIN HOMOLOG"/>
    <property type="match status" value="1"/>
</dbReference>
<comment type="subcellular location">
    <subcellularLocation>
        <location evidence="1">Cytoplasm</location>
    </subcellularLocation>
</comment>
<evidence type="ECO:0000256" key="10">
    <source>
        <dbReference type="PIRSR" id="PIRSR000105-1"/>
    </source>
</evidence>
<dbReference type="GO" id="GO:0005737">
    <property type="term" value="C:cytoplasm"/>
    <property type="evidence" value="ECO:0007669"/>
    <property type="project" value="UniProtKB-SubCell"/>
</dbReference>
<dbReference type="HOGENOM" id="CLU_009834_0_1_1"/>